<dbReference type="Proteomes" id="UP000029641">
    <property type="component" value="Unassembled WGS sequence"/>
</dbReference>
<dbReference type="SUPFAM" id="SSF101904">
    <property type="entry name" value="GyrA/ParC C-terminal domain-like"/>
    <property type="match status" value="1"/>
</dbReference>
<dbReference type="GO" id="GO:0005524">
    <property type="term" value="F:ATP binding"/>
    <property type="evidence" value="ECO:0007669"/>
    <property type="project" value="InterPro"/>
</dbReference>
<name>A0A090WIG3_9FLAO</name>
<dbReference type="InterPro" id="IPR035516">
    <property type="entry name" value="Gyrase/topoIV_suA_C"/>
</dbReference>
<dbReference type="GO" id="GO:0003677">
    <property type="term" value="F:DNA binding"/>
    <property type="evidence" value="ECO:0007669"/>
    <property type="project" value="InterPro"/>
</dbReference>
<evidence type="ECO:0000313" key="2">
    <source>
        <dbReference type="Proteomes" id="UP000029641"/>
    </source>
</evidence>
<accession>A0A090WIG3</accession>
<dbReference type="Gene3D" id="2.120.10.90">
    <property type="entry name" value="DNA gyrase/topoisomerase IV, subunit A, C-terminal"/>
    <property type="match status" value="1"/>
</dbReference>
<reference evidence="1 2" key="1">
    <citation type="journal article" date="2014" name="Genome Announc.">
        <title>Draft Genome Sequence of Marine Flavobacterium Jejuia pallidilutea Strain 11shimoA1 and Pigmentation Mutants.</title>
        <authorList>
            <person name="Takatani N."/>
            <person name="Nakanishi M."/>
            <person name="Meirelles P."/>
            <person name="Mino S."/>
            <person name="Suda W."/>
            <person name="Oshima K."/>
            <person name="Hattori M."/>
            <person name="Ohkuma M."/>
            <person name="Hosokawa M."/>
            <person name="Miyashita K."/>
            <person name="Thompson F.L."/>
            <person name="Niwa A."/>
            <person name="Sawabe T."/>
            <person name="Sawabe T."/>
        </authorList>
    </citation>
    <scope>NUCLEOTIDE SEQUENCE [LARGE SCALE GENOMIC DNA]</scope>
    <source>
        <strain evidence="1 2">JCM 19301</strain>
    </source>
</reference>
<gene>
    <name evidence="1" type="ORF">JCM19301_2634</name>
</gene>
<dbReference type="GO" id="GO:0006265">
    <property type="term" value="P:DNA topological change"/>
    <property type="evidence" value="ECO:0007669"/>
    <property type="project" value="InterPro"/>
</dbReference>
<dbReference type="EMBL" id="BBNR01000009">
    <property type="protein sequence ID" value="GAL67282.1"/>
    <property type="molecule type" value="Genomic_DNA"/>
</dbReference>
<dbReference type="EC" id="5.99.1.3" evidence="1"/>
<proteinExistence type="predicted"/>
<dbReference type="InterPro" id="IPR006691">
    <property type="entry name" value="GyrA/parC_rep"/>
</dbReference>
<dbReference type="Pfam" id="PF03989">
    <property type="entry name" value="DNA_gyraseA_C"/>
    <property type="match status" value="1"/>
</dbReference>
<comment type="caution">
    <text evidence="1">The sequence shown here is derived from an EMBL/GenBank/DDBJ whole genome shotgun (WGS) entry which is preliminary data.</text>
</comment>
<keyword evidence="1" id="KW-0413">Isomerase</keyword>
<dbReference type="AlphaFoldDB" id="A0A090WIG3"/>
<sequence length="38" mass="4177">MSIKNVTDNDDLMIINKSGIAIRMAVKDLRVMGRATQG</sequence>
<organism evidence="1 2">
    <name type="scientific">Jejuia pallidilutea</name>
    <dbReference type="NCBI Taxonomy" id="504487"/>
    <lineage>
        <taxon>Bacteria</taxon>
        <taxon>Pseudomonadati</taxon>
        <taxon>Bacteroidota</taxon>
        <taxon>Flavobacteriia</taxon>
        <taxon>Flavobacteriales</taxon>
        <taxon>Flavobacteriaceae</taxon>
        <taxon>Jejuia</taxon>
    </lineage>
</organism>
<protein>
    <submittedName>
        <fullName evidence="1">DNA gyrase subunit A</fullName>
        <ecNumber evidence="1">5.99.1.3</ecNumber>
    </submittedName>
</protein>
<evidence type="ECO:0000313" key="1">
    <source>
        <dbReference type="EMBL" id="GAL67282.1"/>
    </source>
</evidence>
<dbReference type="GO" id="GO:0003916">
    <property type="term" value="F:DNA topoisomerase activity"/>
    <property type="evidence" value="ECO:0007669"/>
    <property type="project" value="InterPro"/>
</dbReference>